<feature type="coiled-coil region" evidence="12">
    <location>
        <begin position="368"/>
        <end position="412"/>
    </location>
</feature>
<dbReference type="SUPFAM" id="SSF55874">
    <property type="entry name" value="ATPase domain of HSP90 chaperone/DNA topoisomerase II/histidine kinase"/>
    <property type="match status" value="1"/>
</dbReference>
<keyword evidence="6" id="KW-0418">Kinase</keyword>
<comment type="subunit">
    <text evidence="9">At low DSF concentrations, interacts with RpfF.</text>
</comment>
<feature type="modified residue" description="4-aspartylphosphate" evidence="11">
    <location>
        <position position="716"/>
    </location>
</feature>
<dbReference type="SMART" id="SM00448">
    <property type="entry name" value="REC"/>
    <property type="match status" value="1"/>
</dbReference>
<evidence type="ECO:0000256" key="11">
    <source>
        <dbReference type="PROSITE-ProRule" id="PRU00169"/>
    </source>
</evidence>
<dbReference type="GO" id="GO:0000155">
    <property type="term" value="F:phosphorelay sensor kinase activity"/>
    <property type="evidence" value="ECO:0007669"/>
    <property type="project" value="InterPro"/>
</dbReference>
<comment type="caution">
    <text evidence="16">The sequence shown here is derived from an EMBL/GenBank/DDBJ whole genome shotgun (WGS) entry which is preliminary data.</text>
</comment>
<evidence type="ECO:0000256" key="8">
    <source>
        <dbReference type="ARBA" id="ARBA00023012"/>
    </source>
</evidence>
<dbReference type="AlphaFoldDB" id="A0A7X9FRR7"/>
<dbReference type="InterPro" id="IPR029016">
    <property type="entry name" value="GAF-like_dom_sf"/>
</dbReference>
<dbReference type="InterPro" id="IPR001789">
    <property type="entry name" value="Sig_transdc_resp-reg_receiver"/>
</dbReference>
<evidence type="ECO:0000313" key="16">
    <source>
        <dbReference type="EMBL" id="NMC62673.1"/>
    </source>
</evidence>
<dbReference type="Pfam" id="PF01590">
    <property type="entry name" value="GAF"/>
    <property type="match status" value="1"/>
</dbReference>
<dbReference type="PANTHER" id="PTHR45339:SF1">
    <property type="entry name" value="HYBRID SIGNAL TRANSDUCTION HISTIDINE KINASE J"/>
    <property type="match status" value="1"/>
</dbReference>
<keyword evidence="13" id="KW-1133">Transmembrane helix</keyword>
<dbReference type="Gene3D" id="1.10.287.130">
    <property type="match status" value="1"/>
</dbReference>
<dbReference type="Pfam" id="PF00072">
    <property type="entry name" value="Response_reg"/>
    <property type="match status" value="1"/>
</dbReference>
<keyword evidence="8" id="KW-0902">Two-component regulatory system</keyword>
<organism evidence="16 17">
    <name type="scientific">SAR324 cluster bacterium</name>
    <dbReference type="NCBI Taxonomy" id="2024889"/>
    <lineage>
        <taxon>Bacteria</taxon>
        <taxon>Deltaproteobacteria</taxon>
        <taxon>SAR324 cluster</taxon>
    </lineage>
</organism>
<dbReference type="Pfam" id="PF02518">
    <property type="entry name" value="HATPase_c"/>
    <property type="match status" value="1"/>
</dbReference>
<evidence type="ECO:0000256" key="4">
    <source>
        <dbReference type="ARBA" id="ARBA00022679"/>
    </source>
</evidence>
<dbReference type="FunFam" id="3.30.565.10:FF:000010">
    <property type="entry name" value="Sensor histidine kinase RcsC"/>
    <property type="match status" value="1"/>
</dbReference>
<feature type="transmembrane region" description="Helical" evidence="13">
    <location>
        <begin position="45"/>
        <end position="69"/>
    </location>
</feature>
<keyword evidence="3 11" id="KW-0597">Phosphoprotein</keyword>
<feature type="domain" description="Response regulatory" evidence="15">
    <location>
        <begin position="663"/>
        <end position="785"/>
    </location>
</feature>
<accession>A0A7X9FRR7</accession>
<dbReference type="FunFam" id="1.10.287.130:FF:000002">
    <property type="entry name" value="Two-component osmosensing histidine kinase"/>
    <property type="match status" value="1"/>
</dbReference>
<dbReference type="InterPro" id="IPR003018">
    <property type="entry name" value="GAF"/>
</dbReference>
<name>A0A7X9FRR7_9DELT</name>
<dbReference type="GO" id="GO:0005524">
    <property type="term" value="F:ATP binding"/>
    <property type="evidence" value="ECO:0007669"/>
    <property type="project" value="UniProtKB-KW"/>
</dbReference>
<dbReference type="Gene3D" id="3.30.450.40">
    <property type="match status" value="1"/>
</dbReference>
<feature type="transmembrane region" description="Helical" evidence="13">
    <location>
        <begin position="81"/>
        <end position="99"/>
    </location>
</feature>
<dbReference type="EC" id="2.7.13.3" evidence="2"/>
<keyword evidence="4" id="KW-0808">Transferase</keyword>
<evidence type="ECO:0000259" key="14">
    <source>
        <dbReference type="PROSITE" id="PS50109"/>
    </source>
</evidence>
<feature type="domain" description="Histidine kinase" evidence="14">
    <location>
        <begin position="412"/>
        <end position="635"/>
    </location>
</feature>
<evidence type="ECO:0000259" key="15">
    <source>
        <dbReference type="PROSITE" id="PS50110"/>
    </source>
</evidence>
<dbReference type="InterPro" id="IPR036097">
    <property type="entry name" value="HisK_dim/P_sf"/>
</dbReference>
<keyword evidence="12" id="KW-0175">Coiled coil</keyword>
<dbReference type="SMART" id="SM00065">
    <property type="entry name" value="GAF"/>
    <property type="match status" value="1"/>
</dbReference>
<sequence>RVAYQMLGVTLFCYGLSAVWSQILGPAPIVPLNWISDYNVASSFIYLSAVILGGALFLSLWCCLRVASFKDMSNFPLFSRHGLEVAFIFIAITIAGLLASDQSGKHWQREIRELIAAKQGELSYQSQMVDLDKGITRSFENVHSIREMAIHRLPWLLMALLAIILMRALYIDAVGRRRILQQEARRLRRVEKQHKVLQEILSKQDFTGQDLGSAMRHLTRITTEVLDVSRVSVWFSDDELKSISCCDCFDQFDQWHTQGEYLELGKFPRFSKELCERRVMSVSDVTKDQITKEIANYFIKDRRVGAFIVASIHCGMSVKGFIWCVQAEQARFWSDDEVSFCAAIADRIAQIYMALEQIQAHETLRKYADALEESRLRIQQQASSLMEQSTELKSAKEAAEKLAKEKSQFLANMSHEIRNPLNGILGMTNMALETNLDDEQRYYLETVKQAGQCLVSIVNDILDFSKIEAKKYPLVEKPFSLERLLEHYHALMQPLALQKAVSLKLEISEKLPESVYGDEVRLGQVLANLMSNAIKFTPSGGEVDLRVCKVGGLKEGLQNFCFSVSDTGIGIPPEKIDYIFEPFCQAEDTTGSQYGGTGLGLTISKKLIEVMGGTMEVESSVGKGSTFYFRLAFPVVGNAAETKSDAMLTDSPMISNLGCGRWRVLIVEDHPINQRMMKAMLEKRGHSVEVAGNGKEAYEAFLKHLDDNAFDVILMDCEMPVMDGYVATQRIRECEKERRLHTPIIAMTGHAEDSHRELCLEIGMDGFLSKPVNVNEFFTVLEGALN</sequence>
<evidence type="ECO:0000256" key="9">
    <source>
        <dbReference type="ARBA" id="ARBA00064003"/>
    </source>
</evidence>
<keyword evidence="13" id="KW-0472">Membrane</keyword>
<dbReference type="SUPFAM" id="SSF47384">
    <property type="entry name" value="Homodimeric domain of signal transducing histidine kinase"/>
    <property type="match status" value="1"/>
</dbReference>
<dbReference type="SUPFAM" id="SSF52172">
    <property type="entry name" value="CheY-like"/>
    <property type="match status" value="1"/>
</dbReference>
<dbReference type="CDD" id="cd17546">
    <property type="entry name" value="REC_hyHK_CKI1_RcsC-like"/>
    <property type="match status" value="1"/>
</dbReference>
<dbReference type="CDD" id="cd16922">
    <property type="entry name" value="HATPase_EvgS-ArcB-TorS-like"/>
    <property type="match status" value="1"/>
</dbReference>
<keyword evidence="5" id="KW-0547">Nucleotide-binding</keyword>
<evidence type="ECO:0000256" key="7">
    <source>
        <dbReference type="ARBA" id="ARBA00022840"/>
    </source>
</evidence>
<dbReference type="Proteomes" id="UP000524246">
    <property type="component" value="Unassembled WGS sequence"/>
</dbReference>
<evidence type="ECO:0000256" key="13">
    <source>
        <dbReference type="SAM" id="Phobius"/>
    </source>
</evidence>
<dbReference type="EMBL" id="JAAZON010000249">
    <property type="protein sequence ID" value="NMC62673.1"/>
    <property type="molecule type" value="Genomic_DNA"/>
</dbReference>
<evidence type="ECO:0000256" key="3">
    <source>
        <dbReference type="ARBA" id="ARBA00022553"/>
    </source>
</evidence>
<evidence type="ECO:0000256" key="5">
    <source>
        <dbReference type="ARBA" id="ARBA00022741"/>
    </source>
</evidence>
<keyword evidence="13" id="KW-0812">Transmembrane</keyword>
<dbReference type="SMART" id="SM00387">
    <property type="entry name" value="HATPase_c"/>
    <property type="match status" value="1"/>
</dbReference>
<feature type="transmembrane region" description="Helical" evidence="13">
    <location>
        <begin position="153"/>
        <end position="170"/>
    </location>
</feature>
<dbReference type="InterPro" id="IPR004358">
    <property type="entry name" value="Sig_transdc_His_kin-like_C"/>
</dbReference>
<gene>
    <name evidence="16" type="ORF">GYA55_05825</name>
</gene>
<evidence type="ECO:0000256" key="6">
    <source>
        <dbReference type="ARBA" id="ARBA00022777"/>
    </source>
</evidence>
<evidence type="ECO:0000256" key="1">
    <source>
        <dbReference type="ARBA" id="ARBA00000085"/>
    </source>
</evidence>
<dbReference type="PRINTS" id="PR00344">
    <property type="entry name" value="BCTRLSENSOR"/>
</dbReference>
<reference evidence="16 17" key="1">
    <citation type="journal article" date="2020" name="Biotechnol. Biofuels">
        <title>New insights from the biogas microbiome by comprehensive genome-resolved metagenomics of nearly 1600 species originating from multiple anaerobic digesters.</title>
        <authorList>
            <person name="Campanaro S."/>
            <person name="Treu L."/>
            <person name="Rodriguez-R L.M."/>
            <person name="Kovalovszki A."/>
            <person name="Ziels R.M."/>
            <person name="Maus I."/>
            <person name="Zhu X."/>
            <person name="Kougias P.G."/>
            <person name="Basile A."/>
            <person name="Luo G."/>
            <person name="Schluter A."/>
            <person name="Konstantinidis K.T."/>
            <person name="Angelidaki I."/>
        </authorList>
    </citation>
    <scope>NUCLEOTIDE SEQUENCE [LARGE SCALE GENOMIC DNA]</scope>
    <source>
        <strain evidence="16">AS27yjCOA_65</strain>
    </source>
</reference>
<dbReference type="Pfam" id="PF00512">
    <property type="entry name" value="HisKA"/>
    <property type="match status" value="1"/>
</dbReference>
<dbReference type="PANTHER" id="PTHR45339">
    <property type="entry name" value="HYBRID SIGNAL TRANSDUCTION HISTIDINE KINASE J"/>
    <property type="match status" value="1"/>
</dbReference>
<evidence type="ECO:0000256" key="12">
    <source>
        <dbReference type="SAM" id="Coils"/>
    </source>
</evidence>
<dbReference type="InterPro" id="IPR003661">
    <property type="entry name" value="HisK_dim/P_dom"/>
</dbReference>
<evidence type="ECO:0000313" key="17">
    <source>
        <dbReference type="Proteomes" id="UP000524246"/>
    </source>
</evidence>
<comment type="catalytic activity">
    <reaction evidence="1">
        <text>ATP + protein L-histidine = ADP + protein N-phospho-L-histidine.</text>
        <dbReference type="EC" id="2.7.13.3"/>
    </reaction>
</comment>
<dbReference type="Gene3D" id="3.30.565.10">
    <property type="entry name" value="Histidine kinase-like ATPase, C-terminal domain"/>
    <property type="match status" value="1"/>
</dbReference>
<dbReference type="Gene3D" id="3.40.50.2300">
    <property type="match status" value="1"/>
</dbReference>
<dbReference type="SUPFAM" id="SSF55781">
    <property type="entry name" value="GAF domain-like"/>
    <property type="match status" value="1"/>
</dbReference>
<feature type="non-terminal residue" evidence="16">
    <location>
        <position position="1"/>
    </location>
</feature>
<dbReference type="InterPro" id="IPR003594">
    <property type="entry name" value="HATPase_dom"/>
</dbReference>
<dbReference type="InterPro" id="IPR011006">
    <property type="entry name" value="CheY-like_superfamily"/>
</dbReference>
<dbReference type="CDD" id="cd00082">
    <property type="entry name" value="HisKA"/>
    <property type="match status" value="1"/>
</dbReference>
<protein>
    <recommendedName>
        <fullName evidence="10">Sensory/regulatory protein RpfC</fullName>
        <ecNumber evidence="2">2.7.13.3</ecNumber>
    </recommendedName>
</protein>
<dbReference type="PROSITE" id="PS50109">
    <property type="entry name" value="HIS_KIN"/>
    <property type="match status" value="1"/>
</dbReference>
<dbReference type="PROSITE" id="PS50110">
    <property type="entry name" value="RESPONSE_REGULATORY"/>
    <property type="match status" value="1"/>
</dbReference>
<dbReference type="InterPro" id="IPR036890">
    <property type="entry name" value="HATPase_C_sf"/>
</dbReference>
<proteinExistence type="predicted"/>
<dbReference type="SMART" id="SM00388">
    <property type="entry name" value="HisKA"/>
    <property type="match status" value="1"/>
</dbReference>
<evidence type="ECO:0000256" key="10">
    <source>
        <dbReference type="ARBA" id="ARBA00068150"/>
    </source>
</evidence>
<dbReference type="InterPro" id="IPR005467">
    <property type="entry name" value="His_kinase_dom"/>
</dbReference>
<keyword evidence="7" id="KW-0067">ATP-binding</keyword>
<evidence type="ECO:0000256" key="2">
    <source>
        <dbReference type="ARBA" id="ARBA00012438"/>
    </source>
</evidence>